<sequence length="176" mass="20319">MKHYHAATNLGLLQANMTWCYKNRGPEYHWIPDLYSRMGLPILDGIQEMCQHDNEERHKRLERYKTAEGKRKRVQRKIDHAEEQKLRKKYVKNCRIQHTYGEDAEDDLVEEEAVWLTEAAVRDGSATGITLSDTAMPAPHGAVVEVGGKKCKWCGSNTHSRKSHKDCPYNKLKGTR</sequence>
<gene>
    <name evidence="2" type="ORF">PLOB_00005315</name>
</gene>
<evidence type="ECO:0000256" key="1">
    <source>
        <dbReference type="SAM" id="MobiDB-lite"/>
    </source>
</evidence>
<dbReference type="Proteomes" id="UP001159405">
    <property type="component" value="Unassembled WGS sequence"/>
</dbReference>
<proteinExistence type="predicted"/>
<comment type="caution">
    <text evidence="2">The sequence shown here is derived from an EMBL/GenBank/DDBJ whole genome shotgun (WGS) entry which is preliminary data.</text>
</comment>
<name>A0ABN8QI59_9CNID</name>
<feature type="region of interest" description="Disordered" evidence="1">
    <location>
        <begin position="155"/>
        <end position="176"/>
    </location>
</feature>
<evidence type="ECO:0000313" key="3">
    <source>
        <dbReference type="Proteomes" id="UP001159405"/>
    </source>
</evidence>
<protein>
    <submittedName>
        <fullName evidence="2">Uncharacterized protein</fullName>
    </submittedName>
</protein>
<evidence type="ECO:0000313" key="2">
    <source>
        <dbReference type="EMBL" id="CAH3162431.1"/>
    </source>
</evidence>
<organism evidence="2 3">
    <name type="scientific">Porites lobata</name>
    <dbReference type="NCBI Taxonomy" id="104759"/>
    <lineage>
        <taxon>Eukaryota</taxon>
        <taxon>Metazoa</taxon>
        <taxon>Cnidaria</taxon>
        <taxon>Anthozoa</taxon>
        <taxon>Hexacorallia</taxon>
        <taxon>Scleractinia</taxon>
        <taxon>Fungiina</taxon>
        <taxon>Poritidae</taxon>
        <taxon>Porites</taxon>
    </lineage>
</organism>
<reference evidence="2 3" key="1">
    <citation type="submission" date="2022-05" db="EMBL/GenBank/DDBJ databases">
        <authorList>
            <consortium name="Genoscope - CEA"/>
            <person name="William W."/>
        </authorList>
    </citation>
    <scope>NUCLEOTIDE SEQUENCE [LARGE SCALE GENOMIC DNA]</scope>
</reference>
<dbReference type="EMBL" id="CALNXK010000123">
    <property type="protein sequence ID" value="CAH3162431.1"/>
    <property type="molecule type" value="Genomic_DNA"/>
</dbReference>
<keyword evidence="3" id="KW-1185">Reference proteome</keyword>
<accession>A0ABN8QI59</accession>